<keyword evidence="3 7" id="KW-0378">Hydrolase</keyword>
<evidence type="ECO:0000256" key="3">
    <source>
        <dbReference type="ARBA" id="ARBA00022801"/>
    </source>
</evidence>
<dbReference type="InterPro" id="IPR015955">
    <property type="entry name" value="Lactate_DH/Glyco_Ohase_4_C"/>
</dbReference>
<feature type="domain" description="Glycosyl hydrolase family 4 C-terminal" evidence="8">
    <location>
        <begin position="190"/>
        <end position="423"/>
    </location>
</feature>
<dbReference type="Gene3D" id="3.40.50.720">
    <property type="entry name" value="NAD(P)-binding Rossmann-like Domain"/>
    <property type="match status" value="1"/>
</dbReference>
<evidence type="ECO:0000256" key="6">
    <source>
        <dbReference type="ARBA" id="ARBA00023295"/>
    </source>
</evidence>
<dbReference type="PRINTS" id="PR00732">
    <property type="entry name" value="GLHYDRLASE4"/>
</dbReference>
<accession>A0ABS2TY82</accession>
<dbReference type="InterPro" id="IPR022616">
    <property type="entry name" value="Glyco_hydro_4_C"/>
</dbReference>
<dbReference type="SUPFAM" id="SSF51735">
    <property type="entry name" value="NAD(P)-binding Rossmann-fold domains"/>
    <property type="match status" value="1"/>
</dbReference>
<protein>
    <submittedName>
        <fullName evidence="9">6-phospho-beta-glucosidase</fullName>
    </submittedName>
</protein>
<evidence type="ECO:0000313" key="10">
    <source>
        <dbReference type="Proteomes" id="UP000749040"/>
    </source>
</evidence>
<organism evidence="9 10">
    <name type="scientific">Actinacidiphila acididurans</name>
    <dbReference type="NCBI Taxonomy" id="2784346"/>
    <lineage>
        <taxon>Bacteria</taxon>
        <taxon>Bacillati</taxon>
        <taxon>Actinomycetota</taxon>
        <taxon>Actinomycetes</taxon>
        <taxon>Kitasatosporales</taxon>
        <taxon>Streptomycetaceae</taxon>
        <taxon>Actinacidiphila</taxon>
    </lineage>
</organism>
<dbReference type="Pfam" id="PF11975">
    <property type="entry name" value="Glyco_hydro_4C"/>
    <property type="match status" value="1"/>
</dbReference>
<keyword evidence="6 7" id="KW-0326">Glycosidase</keyword>
<evidence type="ECO:0000256" key="4">
    <source>
        <dbReference type="ARBA" id="ARBA00023027"/>
    </source>
</evidence>
<comment type="similarity">
    <text evidence="1 7">Belongs to the glycosyl hydrolase 4 family.</text>
</comment>
<gene>
    <name evidence="9" type="ORF">ITX44_27730</name>
</gene>
<evidence type="ECO:0000256" key="7">
    <source>
        <dbReference type="RuleBase" id="RU361152"/>
    </source>
</evidence>
<dbReference type="InterPro" id="IPR036291">
    <property type="entry name" value="NAD(P)-bd_dom_sf"/>
</dbReference>
<keyword evidence="2" id="KW-0479">Metal-binding</keyword>
<evidence type="ECO:0000256" key="1">
    <source>
        <dbReference type="ARBA" id="ARBA00010141"/>
    </source>
</evidence>
<dbReference type="Gene3D" id="3.90.110.10">
    <property type="entry name" value="Lactate dehydrogenase/glycoside hydrolase, family 4, C-terminal"/>
    <property type="match status" value="1"/>
</dbReference>
<dbReference type="PANTHER" id="PTHR32092">
    <property type="entry name" value="6-PHOSPHO-BETA-GLUCOSIDASE-RELATED"/>
    <property type="match status" value="1"/>
</dbReference>
<dbReference type="InterPro" id="IPR001088">
    <property type="entry name" value="Glyco_hydro_4"/>
</dbReference>
<name>A0ABS2TY82_9ACTN</name>
<dbReference type="Proteomes" id="UP000749040">
    <property type="component" value="Unassembled WGS sequence"/>
</dbReference>
<comment type="caution">
    <text evidence="9">The sequence shown here is derived from an EMBL/GenBank/DDBJ whole genome shotgun (WGS) entry which is preliminary data.</text>
</comment>
<dbReference type="RefSeq" id="WP_205360156.1">
    <property type="nucleotide sequence ID" value="NZ_JADKYB010000017.1"/>
</dbReference>
<dbReference type="PROSITE" id="PS01324">
    <property type="entry name" value="GLYCOSYL_HYDROL_F4"/>
    <property type="match status" value="1"/>
</dbReference>
<dbReference type="PANTHER" id="PTHR32092:SF5">
    <property type="entry name" value="6-PHOSPHO-BETA-GLUCOSIDASE"/>
    <property type="match status" value="1"/>
</dbReference>
<evidence type="ECO:0000313" key="9">
    <source>
        <dbReference type="EMBL" id="MBM9508279.1"/>
    </source>
</evidence>
<sequence length="442" mass="46505">MRLTVIGGGGFRVPLVYGALRNEPEVREVVLYDTDARRVRVVAGVLAAMRRAADGAGPPVRVAGGLDEALRDTDFVFSAIRVGGTAGRMRDERVPLAEGVLGQETVGAGGVLYGLRTLPVAVALAERVRAVAPGAWVINFTNPAGMVTEAMARVLGPRVIGICDSPVGLIRRAARAAGADPDAPDLSYDYLGLNHLGWLRRLTVGGRDLLPGLLADPGALAGFEEGRLFGAPFLAALGSLPNEYLHYYYFRRETLHAVRSAAATRGEFLDRQQGGFFAEADGLPEDEAYALWQRVRHEREATYLAENRAASGGWQRDAQDLDGGGYENVALALMRAIAHDRPATLVLNVPGGGAVPVLDADAVVEVPCEVGAFGARPLPVAPPDDHQAGLMLTVKAVERAAIDAASTGSRAAALRALALHPLVDTASAAARILDAAGWPARG</sequence>
<evidence type="ECO:0000256" key="5">
    <source>
        <dbReference type="ARBA" id="ARBA00023211"/>
    </source>
</evidence>
<keyword evidence="5" id="KW-0464">Manganese</keyword>
<keyword evidence="10" id="KW-1185">Reference proteome</keyword>
<evidence type="ECO:0000256" key="2">
    <source>
        <dbReference type="ARBA" id="ARBA00022723"/>
    </source>
</evidence>
<evidence type="ECO:0000259" key="8">
    <source>
        <dbReference type="Pfam" id="PF11975"/>
    </source>
</evidence>
<dbReference type="InterPro" id="IPR019802">
    <property type="entry name" value="GlycHydrolase_4_CS"/>
</dbReference>
<proteinExistence type="inferred from homology"/>
<reference evidence="9 10" key="1">
    <citation type="submission" date="2021-01" db="EMBL/GenBank/DDBJ databases">
        <title>Streptomyces acididurans sp. nov., isolated from a peat swamp forest soil.</title>
        <authorList>
            <person name="Chantavorakit T."/>
            <person name="Duangmal K."/>
        </authorList>
    </citation>
    <scope>NUCLEOTIDE SEQUENCE [LARGE SCALE GENOMIC DNA]</scope>
    <source>
        <strain evidence="9 10">KK5PA1</strain>
    </source>
</reference>
<dbReference type="Pfam" id="PF02056">
    <property type="entry name" value="Glyco_hydro_4"/>
    <property type="match status" value="1"/>
</dbReference>
<dbReference type="EMBL" id="JADKYB010000017">
    <property type="protein sequence ID" value="MBM9508279.1"/>
    <property type="molecule type" value="Genomic_DNA"/>
</dbReference>
<dbReference type="SUPFAM" id="SSF56327">
    <property type="entry name" value="LDH C-terminal domain-like"/>
    <property type="match status" value="1"/>
</dbReference>
<comment type="cofactor">
    <cofactor evidence="7">
        <name>NAD(+)</name>
        <dbReference type="ChEBI" id="CHEBI:57540"/>
    </cofactor>
    <text evidence="7">Binds 1 NAD(+) per subunit.</text>
</comment>
<keyword evidence="4 7" id="KW-0520">NAD</keyword>